<dbReference type="AlphaFoldDB" id="A0A1F4Z5G3"/>
<accession>A0A1F4Z5G3</accession>
<dbReference type="Pfam" id="PF08241">
    <property type="entry name" value="Methyltransf_11"/>
    <property type="match status" value="1"/>
</dbReference>
<name>A0A1F4Z5G3_9BACT</name>
<dbReference type="InterPro" id="IPR013216">
    <property type="entry name" value="Methyltransf_11"/>
</dbReference>
<feature type="domain" description="Methyltransferase type 11" evidence="1">
    <location>
        <begin position="45"/>
        <end position="140"/>
    </location>
</feature>
<comment type="caution">
    <text evidence="2">The sequence shown here is derived from an EMBL/GenBank/DDBJ whole genome shotgun (WGS) entry which is preliminary data.</text>
</comment>
<dbReference type="Gene3D" id="3.40.50.150">
    <property type="entry name" value="Vaccinia Virus protein VP39"/>
    <property type="match status" value="1"/>
</dbReference>
<dbReference type="InterPro" id="IPR029063">
    <property type="entry name" value="SAM-dependent_MTases_sf"/>
</dbReference>
<reference evidence="2 3" key="1">
    <citation type="journal article" date="2016" name="Nat. Commun.">
        <title>Thousands of microbial genomes shed light on interconnected biogeochemical processes in an aquifer system.</title>
        <authorList>
            <person name="Anantharaman K."/>
            <person name="Brown C.T."/>
            <person name="Hug L.A."/>
            <person name="Sharon I."/>
            <person name="Castelle C.J."/>
            <person name="Probst A.J."/>
            <person name="Thomas B.C."/>
            <person name="Singh A."/>
            <person name="Wilkins M.J."/>
            <person name="Karaoz U."/>
            <person name="Brodie E.L."/>
            <person name="Williams K.H."/>
            <person name="Hubbard S.S."/>
            <person name="Banfield J.F."/>
        </authorList>
    </citation>
    <scope>NUCLEOTIDE SEQUENCE [LARGE SCALE GENOMIC DNA]</scope>
</reference>
<dbReference type="GO" id="GO:0008757">
    <property type="term" value="F:S-adenosylmethionine-dependent methyltransferase activity"/>
    <property type="evidence" value="ECO:0007669"/>
    <property type="project" value="InterPro"/>
</dbReference>
<evidence type="ECO:0000259" key="1">
    <source>
        <dbReference type="Pfam" id="PF08241"/>
    </source>
</evidence>
<dbReference type="PANTHER" id="PTHR43591">
    <property type="entry name" value="METHYLTRANSFERASE"/>
    <property type="match status" value="1"/>
</dbReference>
<dbReference type="SUPFAM" id="SSF53335">
    <property type="entry name" value="S-adenosyl-L-methionine-dependent methyltransferases"/>
    <property type="match status" value="1"/>
</dbReference>
<dbReference type="CDD" id="cd02440">
    <property type="entry name" value="AdoMet_MTases"/>
    <property type="match status" value="1"/>
</dbReference>
<evidence type="ECO:0000313" key="3">
    <source>
        <dbReference type="Proteomes" id="UP000176822"/>
    </source>
</evidence>
<dbReference type="Proteomes" id="UP000176822">
    <property type="component" value="Unassembled WGS sequence"/>
</dbReference>
<proteinExistence type="predicted"/>
<evidence type="ECO:0000313" key="2">
    <source>
        <dbReference type="EMBL" id="OGD01368.1"/>
    </source>
</evidence>
<dbReference type="Gene3D" id="2.20.25.110">
    <property type="entry name" value="S-adenosyl-L-methionine-dependent methyltransferases"/>
    <property type="match status" value="1"/>
</dbReference>
<gene>
    <name evidence="2" type="ORF">A2972_03275</name>
</gene>
<organism evidence="2 3">
    <name type="scientific">Candidatus Amesbacteria bacterium RIFCSPLOWO2_01_FULL_47_33</name>
    <dbReference type="NCBI Taxonomy" id="1797258"/>
    <lineage>
        <taxon>Bacteria</taxon>
        <taxon>Candidatus Amesiibacteriota</taxon>
    </lineage>
</organism>
<protein>
    <recommendedName>
        <fullName evidence="1">Methyltransferase type 11 domain-containing protein</fullName>
    </recommendedName>
</protein>
<sequence>MNKEWWQKIDPALHLALVEKRLIETAREVDFIIDHGKISAGSRIVDIACGNGRHALKLAEHGYKVVGLDYNYELLKLGHRAENLTHFVRGNILQLPFPPQCFDLALSMWNSIGYFKAEIDNDNVFHEISRIIAPGGRLILQLNNPYKFVLDMAVQGRINEQGKLYYHTIEDYGQGVIHKTISFDHNTSRYSSRRTISDDNGNEVALSEHDMRHYYLPEIKKLLNENQIIIEDIYGSVGEELYSADSNEIIIIAYKKHRKW</sequence>
<dbReference type="EMBL" id="MEXM01000012">
    <property type="protein sequence ID" value="OGD01368.1"/>
    <property type="molecule type" value="Genomic_DNA"/>
</dbReference>
<dbReference type="PANTHER" id="PTHR43591:SF110">
    <property type="entry name" value="RHODANESE DOMAIN-CONTAINING PROTEIN"/>
    <property type="match status" value="1"/>
</dbReference>